<dbReference type="OrthoDB" id="9813375at2"/>
<evidence type="ECO:0000256" key="7">
    <source>
        <dbReference type="RuleBase" id="RU000631"/>
    </source>
</evidence>
<keyword evidence="2 5" id="KW-0963">Cytoplasm</keyword>
<keyword evidence="3 5" id="KW-0547">Nucleotide-binding</keyword>
<evidence type="ECO:0000256" key="6">
    <source>
        <dbReference type="NCBIfam" id="TIGR00065"/>
    </source>
</evidence>
<dbReference type="InterPro" id="IPR003008">
    <property type="entry name" value="Tubulin_FtsZ_GTPase"/>
</dbReference>
<feature type="binding site" evidence="5">
    <location>
        <position position="144"/>
    </location>
    <ligand>
        <name>GTP</name>
        <dbReference type="ChEBI" id="CHEBI:37565"/>
    </ligand>
</feature>
<comment type="subunit">
    <text evidence="5">Homodimer. Polymerizes to form a dynamic ring structure in a strictly GTP-dependent manner. Interacts directly with several other division proteins.</text>
</comment>
<dbReference type="EMBL" id="VCDI01000002">
    <property type="protein sequence ID" value="TLU73503.1"/>
    <property type="molecule type" value="Genomic_DNA"/>
</dbReference>
<dbReference type="GO" id="GO:0043093">
    <property type="term" value="P:FtsZ-dependent cytokinesis"/>
    <property type="evidence" value="ECO:0007669"/>
    <property type="project" value="UniProtKB-UniRule"/>
</dbReference>
<dbReference type="InterPro" id="IPR018316">
    <property type="entry name" value="Tubulin/FtsZ_2-layer-sand-dom"/>
</dbReference>
<dbReference type="PROSITE" id="PS01134">
    <property type="entry name" value="FTSZ_1"/>
    <property type="match status" value="1"/>
</dbReference>
<feature type="compositionally biased region" description="Polar residues" evidence="8">
    <location>
        <begin position="425"/>
        <end position="437"/>
    </location>
</feature>
<dbReference type="InterPro" id="IPR037103">
    <property type="entry name" value="Tubulin/FtsZ-like_C"/>
</dbReference>
<proteinExistence type="inferred from homology"/>
<dbReference type="Proteomes" id="UP000305654">
    <property type="component" value="Unassembled WGS sequence"/>
</dbReference>
<dbReference type="SUPFAM" id="SSF52490">
    <property type="entry name" value="Tubulin nucleotide-binding domain-like"/>
    <property type="match status" value="1"/>
</dbReference>
<dbReference type="GO" id="GO:0051258">
    <property type="term" value="P:protein polymerization"/>
    <property type="evidence" value="ECO:0007669"/>
    <property type="project" value="UniProtKB-UniRule"/>
</dbReference>
<protein>
    <recommendedName>
        <fullName evidence="5 6">Cell division protein FtsZ</fullName>
    </recommendedName>
</protein>
<feature type="binding site" evidence="5">
    <location>
        <begin position="26"/>
        <end position="30"/>
    </location>
    <ligand>
        <name>GTP</name>
        <dbReference type="ChEBI" id="CHEBI:37565"/>
    </ligand>
</feature>
<dbReference type="SMART" id="SM00865">
    <property type="entry name" value="Tubulin_C"/>
    <property type="match status" value="1"/>
</dbReference>
<dbReference type="SMART" id="SM00864">
    <property type="entry name" value="Tubulin"/>
    <property type="match status" value="1"/>
</dbReference>
<evidence type="ECO:0000256" key="2">
    <source>
        <dbReference type="ARBA" id="ARBA00022490"/>
    </source>
</evidence>
<keyword evidence="4 5" id="KW-0342">GTP-binding</keyword>
<evidence type="ECO:0000256" key="1">
    <source>
        <dbReference type="ARBA" id="ARBA00009690"/>
    </source>
</evidence>
<dbReference type="GO" id="GO:0000917">
    <property type="term" value="P:division septum assembly"/>
    <property type="evidence" value="ECO:0007669"/>
    <property type="project" value="UniProtKB-KW"/>
</dbReference>
<dbReference type="RefSeq" id="WP_138325583.1">
    <property type="nucleotide sequence ID" value="NZ_VCDI01000002.1"/>
</dbReference>
<dbReference type="PANTHER" id="PTHR30314">
    <property type="entry name" value="CELL DIVISION PROTEIN FTSZ-RELATED"/>
    <property type="match status" value="1"/>
</dbReference>
<feature type="compositionally biased region" description="Basic and acidic residues" evidence="8">
    <location>
        <begin position="536"/>
        <end position="565"/>
    </location>
</feature>
<dbReference type="InterPro" id="IPR008280">
    <property type="entry name" value="Tub_FtsZ_C"/>
</dbReference>
<dbReference type="InterPro" id="IPR024757">
    <property type="entry name" value="FtsZ_C"/>
</dbReference>
<dbReference type="InterPro" id="IPR045061">
    <property type="entry name" value="FtsZ/CetZ"/>
</dbReference>
<keyword evidence="12" id="KW-1185">Reference proteome</keyword>
<gene>
    <name evidence="5 11" type="primary">ftsZ</name>
    <name evidence="11" type="ORF">FE263_09000</name>
</gene>
<dbReference type="Pfam" id="PF12327">
    <property type="entry name" value="FtsZ_C"/>
    <property type="match status" value="1"/>
</dbReference>
<dbReference type="GO" id="GO:0005737">
    <property type="term" value="C:cytoplasm"/>
    <property type="evidence" value="ECO:0007669"/>
    <property type="project" value="UniProtKB-SubCell"/>
</dbReference>
<dbReference type="HAMAP" id="MF_00909">
    <property type="entry name" value="FtsZ"/>
    <property type="match status" value="1"/>
</dbReference>
<dbReference type="FunFam" id="3.30.1330.20:FF:000011">
    <property type="entry name" value="Cell division protein FtsZ"/>
    <property type="match status" value="1"/>
</dbReference>
<feature type="region of interest" description="Disordered" evidence="8">
    <location>
        <begin position="413"/>
        <end position="497"/>
    </location>
</feature>
<evidence type="ECO:0000313" key="11">
    <source>
        <dbReference type="EMBL" id="TLU73503.1"/>
    </source>
</evidence>
<feature type="binding site" evidence="5">
    <location>
        <position position="192"/>
    </location>
    <ligand>
        <name>GTP</name>
        <dbReference type="ChEBI" id="CHEBI:37565"/>
    </ligand>
</feature>
<dbReference type="PANTHER" id="PTHR30314:SF3">
    <property type="entry name" value="MITOCHONDRIAL DIVISION PROTEIN FSZA"/>
    <property type="match status" value="1"/>
</dbReference>
<dbReference type="Pfam" id="PF00091">
    <property type="entry name" value="Tubulin"/>
    <property type="match status" value="1"/>
</dbReference>
<dbReference type="SUPFAM" id="SSF55307">
    <property type="entry name" value="Tubulin C-terminal domain-like"/>
    <property type="match status" value="1"/>
</dbReference>
<keyword evidence="5 7" id="KW-0131">Cell cycle</keyword>
<dbReference type="CDD" id="cd02201">
    <property type="entry name" value="FtsZ_type1"/>
    <property type="match status" value="1"/>
</dbReference>
<organism evidence="11 12">
    <name type="scientific">Lichenicoccus roseus</name>
    <dbReference type="NCBI Taxonomy" id="2683649"/>
    <lineage>
        <taxon>Bacteria</taxon>
        <taxon>Pseudomonadati</taxon>
        <taxon>Pseudomonadota</taxon>
        <taxon>Alphaproteobacteria</taxon>
        <taxon>Acetobacterales</taxon>
        <taxon>Acetobacteraceae</taxon>
        <taxon>Lichenicoccus</taxon>
    </lineage>
</organism>
<dbReference type="GO" id="GO:0003924">
    <property type="term" value="F:GTPase activity"/>
    <property type="evidence" value="ECO:0007669"/>
    <property type="project" value="UniProtKB-UniRule"/>
</dbReference>
<dbReference type="GO" id="GO:0005525">
    <property type="term" value="F:GTP binding"/>
    <property type="evidence" value="ECO:0007669"/>
    <property type="project" value="UniProtKB-UniRule"/>
</dbReference>
<dbReference type="NCBIfam" id="TIGR00065">
    <property type="entry name" value="ftsZ"/>
    <property type="match status" value="1"/>
</dbReference>
<reference evidence="11 12" key="1">
    <citation type="submission" date="2019-05" db="EMBL/GenBank/DDBJ databases">
        <authorList>
            <person name="Pankratov T."/>
            <person name="Grouzdev D."/>
        </authorList>
    </citation>
    <scope>NUCLEOTIDE SEQUENCE [LARGE SCALE GENOMIC DNA]</scope>
    <source>
        <strain evidence="11 12">KEBCLARHB70R</strain>
    </source>
</reference>
<dbReference type="Gene3D" id="3.40.50.1440">
    <property type="entry name" value="Tubulin/FtsZ, GTPase domain"/>
    <property type="match status" value="1"/>
</dbReference>
<feature type="compositionally biased region" description="Low complexity" evidence="8">
    <location>
        <begin position="413"/>
        <end position="424"/>
    </location>
</feature>
<sequence length="592" mass="62075">MTLNLTLPQQTYSDFTPRITVIGVGGGGTNAVDNMIALQLQGVEFVVANTDAQQLTHSRADRRIQLGPHLTQGLGAGAKPEIGRAAAEEAADELARHMDGAHMVFITAGMGGGTGTGAAPVIARMARERGILTVGVVTKPFTFEGVRRSKAAETGISELQQFVDTLIVIPNQNLFRLANERTGWKEAFKMADHVLYMGVRGVTDLMVAPGLVNLDFADIRTVMAEMGKAMMGTGESDGENRAIRAAEAAISNPLLEDTSMAGARGLLINITGGDDMTLFEVDQAANRIREEVAEDANIIFGSAIDESLTGRIRVSVVATGIDTPVAQADRPRMAEAAQVSQPIPYPTPGAHPLGGTAPSYGGSRFGGPARKAVPATGPIGAPVLTQQPRHAAGGQGHANSDNWSQFAHAAEAPAPTPNYAAPNASTTGYSSAPSQPGQRDDQDYVQAPSPSALPHQLPASGTVAGVGARPASPRSGLFSEPPRGHSEPMPAPAPSRSLFGIVTGALRRGAAGPVPGVPPQMTHDGRRAEPQLGDQQYREAGPREEYDARDGSDQRDHRDVRETRSEAPTATVRPVAAEEAGLDIPAFLRRQS</sequence>
<evidence type="ECO:0000256" key="5">
    <source>
        <dbReference type="HAMAP-Rule" id="MF_00909"/>
    </source>
</evidence>
<dbReference type="PRINTS" id="PR00423">
    <property type="entry name" value="CELLDVISFTSZ"/>
</dbReference>
<dbReference type="AlphaFoldDB" id="A0A5R9J9L2"/>
<evidence type="ECO:0000256" key="8">
    <source>
        <dbReference type="SAM" id="MobiDB-lite"/>
    </source>
</evidence>
<keyword evidence="5 7" id="KW-0132">Cell division</keyword>
<evidence type="ECO:0000259" key="10">
    <source>
        <dbReference type="SMART" id="SM00865"/>
    </source>
</evidence>
<dbReference type="InterPro" id="IPR000158">
    <property type="entry name" value="Cell_div_FtsZ"/>
</dbReference>
<feature type="region of interest" description="Disordered" evidence="8">
    <location>
        <begin position="509"/>
        <end position="592"/>
    </location>
</feature>
<feature type="region of interest" description="Disordered" evidence="8">
    <location>
        <begin position="345"/>
        <end position="401"/>
    </location>
</feature>
<comment type="caution">
    <text evidence="11">The sequence shown here is derived from an EMBL/GenBank/DDBJ whole genome shotgun (WGS) entry which is preliminary data.</text>
</comment>
<evidence type="ECO:0000256" key="3">
    <source>
        <dbReference type="ARBA" id="ARBA00022741"/>
    </source>
</evidence>
<evidence type="ECO:0000256" key="4">
    <source>
        <dbReference type="ARBA" id="ARBA00023134"/>
    </source>
</evidence>
<accession>A0A5R9J9L2</accession>
<dbReference type="Gene3D" id="3.30.1330.20">
    <property type="entry name" value="Tubulin/FtsZ, C-terminal domain"/>
    <property type="match status" value="1"/>
</dbReference>
<evidence type="ECO:0000259" key="9">
    <source>
        <dbReference type="SMART" id="SM00864"/>
    </source>
</evidence>
<comment type="similarity">
    <text evidence="1 5 7">Belongs to the FtsZ family.</text>
</comment>
<feature type="domain" description="Tubulin/FtsZ 2-layer sandwich" evidence="10">
    <location>
        <begin position="212"/>
        <end position="330"/>
    </location>
</feature>
<feature type="domain" description="Tubulin/FtsZ GTPase" evidence="9">
    <location>
        <begin position="18"/>
        <end position="210"/>
    </location>
</feature>
<name>A0A5R9J9L2_9PROT</name>
<keyword evidence="5 7" id="KW-0717">Septation</keyword>
<feature type="binding site" evidence="5">
    <location>
        <begin position="113"/>
        <end position="115"/>
    </location>
    <ligand>
        <name>GTP</name>
        <dbReference type="ChEBI" id="CHEBI:37565"/>
    </ligand>
</feature>
<comment type="function">
    <text evidence="5 7">Essential cell division protein that forms a contractile ring structure (Z ring) at the future cell division site. The regulation of the ring assembly controls the timing and the location of cell division. One of the functions of the FtsZ ring is to recruit other cell division proteins to the septum to produce a new cell wall between the dividing cells. Binds GTP and shows GTPase activity.</text>
</comment>
<dbReference type="InterPro" id="IPR036525">
    <property type="entry name" value="Tubulin/FtsZ_GTPase_sf"/>
</dbReference>
<evidence type="ECO:0000313" key="12">
    <source>
        <dbReference type="Proteomes" id="UP000305654"/>
    </source>
</evidence>
<dbReference type="InterPro" id="IPR020805">
    <property type="entry name" value="Cell_div_FtsZ_CS"/>
</dbReference>
<dbReference type="FunFam" id="3.40.50.1440:FF:000001">
    <property type="entry name" value="Cell division protein FtsZ"/>
    <property type="match status" value="1"/>
</dbReference>
<dbReference type="PROSITE" id="PS01135">
    <property type="entry name" value="FTSZ_2"/>
    <property type="match status" value="1"/>
</dbReference>
<dbReference type="GO" id="GO:0032153">
    <property type="term" value="C:cell division site"/>
    <property type="evidence" value="ECO:0007669"/>
    <property type="project" value="UniProtKB-UniRule"/>
</dbReference>
<comment type="subcellular location">
    <subcellularLocation>
        <location evidence="5">Cytoplasm</location>
    </subcellularLocation>
    <text evidence="5">Assembles at midcell at the inner surface of the cytoplasmic membrane.</text>
</comment>
<feature type="binding site" evidence="5">
    <location>
        <position position="148"/>
    </location>
    <ligand>
        <name>GTP</name>
        <dbReference type="ChEBI" id="CHEBI:37565"/>
    </ligand>
</feature>